<gene>
    <name evidence="1" type="ORF">AsAng_0051790</name>
</gene>
<sequence>MVEVSVKFFKHARGNEFEYQLLVHFWFQFIPF</sequence>
<dbReference type="KEGG" id="aup:AsAng_0051790"/>
<evidence type="ECO:0000313" key="2">
    <source>
        <dbReference type="Proteomes" id="UP001060919"/>
    </source>
</evidence>
<dbReference type="AlphaFoldDB" id="A0A915YJL7"/>
<dbReference type="EMBL" id="AP026867">
    <property type="protein sequence ID" value="BDS14399.1"/>
    <property type="molecule type" value="Genomic_DNA"/>
</dbReference>
<organism evidence="1 2">
    <name type="scientific">Aureispira anguillae</name>
    <dbReference type="NCBI Taxonomy" id="2864201"/>
    <lineage>
        <taxon>Bacteria</taxon>
        <taxon>Pseudomonadati</taxon>
        <taxon>Bacteroidota</taxon>
        <taxon>Saprospiria</taxon>
        <taxon>Saprospirales</taxon>
        <taxon>Saprospiraceae</taxon>
        <taxon>Aureispira</taxon>
    </lineage>
</organism>
<reference evidence="1" key="1">
    <citation type="submission" date="2022-09" db="EMBL/GenBank/DDBJ databases">
        <title>Aureispira anguillicida sp. nov., isolated from Leptocephalus of Japanese eel Anguilla japonica.</title>
        <authorList>
            <person name="Yuasa K."/>
            <person name="Mekata T."/>
            <person name="Ikunari K."/>
        </authorList>
    </citation>
    <scope>NUCLEOTIDE SEQUENCE</scope>
    <source>
        <strain evidence="1">EL160426</strain>
    </source>
</reference>
<evidence type="ECO:0000313" key="1">
    <source>
        <dbReference type="EMBL" id="BDS14399.1"/>
    </source>
</evidence>
<accession>A0A915YJL7</accession>
<name>A0A915YJL7_9BACT</name>
<proteinExistence type="predicted"/>
<protein>
    <submittedName>
        <fullName evidence="1">Uncharacterized protein</fullName>
    </submittedName>
</protein>
<keyword evidence="2" id="KW-1185">Reference proteome</keyword>
<dbReference type="Proteomes" id="UP001060919">
    <property type="component" value="Chromosome"/>
</dbReference>